<keyword evidence="1" id="KW-0540">Nuclease</keyword>
<sequence length="144" mass="16073">MYRNWVAVIIGLLLLILVIVWGARSGSPDPMSTPSADNRTSATGTASTVPTSNLPTIAYDQLPPEAQRTLALIAKGGPYPYRQDGVTFQNRERGLPIQPRGYYKEFTVVTPGSKDRGARRVIKARDGTVFYTDDHYESFRRIKR</sequence>
<dbReference type="Gene3D" id="3.10.450.30">
    <property type="entry name" value="Microbial ribonucleases"/>
    <property type="match status" value="1"/>
</dbReference>
<dbReference type="GO" id="GO:0004521">
    <property type="term" value="F:RNA endonuclease activity"/>
    <property type="evidence" value="ECO:0007669"/>
    <property type="project" value="InterPro"/>
</dbReference>
<reference evidence="4 5" key="1">
    <citation type="submission" date="2015-03" db="EMBL/GenBank/DDBJ databases">
        <title>Luteipulveratus halotolerans sp. nov., a novel actinobacterium (Dermacoccaceae) from Sarawak, Malaysia.</title>
        <authorList>
            <person name="Juboi H."/>
            <person name="Basik A."/>
            <person name="Shamsul S.S."/>
            <person name="Arnold P."/>
            <person name="Schmitt E.K."/>
            <person name="Sanglier J.-J."/>
            <person name="Yeo T."/>
        </authorList>
    </citation>
    <scope>NUCLEOTIDE SEQUENCE [LARGE SCALE GENOMIC DNA]</scope>
    <source>
        <strain evidence="4 5">MN07-A0370</strain>
    </source>
</reference>
<dbReference type="InterPro" id="IPR000026">
    <property type="entry name" value="N1-like"/>
</dbReference>
<dbReference type="InterPro" id="IPR016191">
    <property type="entry name" value="Ribonuclease/ribotoxin"/>
</dbReference>
<gene>
    <name evidence="4" type="ORF">VV02_10050</name>
</gene>
<dbReference type="GO" id="GO:0003723">
    <property type="term" value="F:RNA binding"/>
    <property type="evidence" value="ECO:0007669"/>
    <property type="project" value="InterPro"/>
</dbReference>
<dbReference type="EMBL" id="CP011112">
    <property type="protein sequence ID" value="AKU18798.1"/>
    <property type="molecule type" value="Genomic_DNA"/>
</dbReference>
<dbReference type="PATRIC" id="fig|571913.6.peg.2051"/>
<feature type="region of interest" description="Disordered" evidence="3">
    <location>
        <begin position="28"/>
        <end position="55"/>
    </location>
</feature>
<organism evidence="4 5">
    <name type="scientific">Luteipulveratus mongoliensis</name>
    <dbReference type="NCBI Taxonomy" id="571913"/>
    <lineage>
        <taxon>Bacteria</taxon>
        <taxon>Bacillati</taxon>
        <taxon>Actinomycetota</taxon>
        <taxon>Actinomycetes</taxon>
        <taxon>Micrococcales</taxon>
        <taxon>Dermacoccaceae</taxon>
        <taxon>Luteipulveratus</taxon>
    </lineage>
</organism>
<evidence type="ECO:0000313" key="5">
    <source>
        <dbReference type="Proteomes" id="UP000066480"/>
    </source>
</evidence>
<dbReference type="Proteomes" id="UP000066480">
    <property type="component" value="Chromosome"/>
</dbReference>
<keyword evidence="5" id="KW-1185">Reference proteome</keyword>
<protein>
    <submittedName>
        <fullName evidence="4">Uncharacterized protein</fullName>
    </submittedName>
</protein>
<evidence type="ECO:0000313" key="4">
    <source>
        <dbReference type="EMBL" id="AKU18798.1"/>
    </source>
</evidence>
<dbReference type="AlphaFoldDB" id="A0A0K1JQD5"/>
<proteinExistence type="predicted"/>
<dbReference type="STRING" id="571913.VV02_10050"/>
<feature type="compositionally biased region" description="Polar residues" evidence="3">
    <location>
        <begin position="30"/>
        <end position="55"/>
    </location>
</feature>
<dbReference type="GO" id="GO:0016787">
    <property type="term" value="F:hydrolase activity"/>
    <property type="evidence" value="ECO:0007669"/>
    <property type="project" value="UniProtKB-KW"/>
</dbReference>
<dbReference type="Pfam" id="PF00545">
    <property type="entry name" value="Ribonuclease"/>
    <property type="match status" value="1"/>
</dbReference>
<evidence type="ECO:0000256" key="1">
    <source>
        <dbReference type="ARBA" id="ARBA00022722"/>
    </source>
</evidence>
<evidence type="ECO:0000256" key="2">
    <source>
        <dbReference type="ARBA" id="ARBA00022801"/>
    </source>
</evidence>
<evidence type="ECO:0000256" key="3">
    <source>
        <dbReference type="SAM" id="MobiDB-lite"/>
    </source>
</evidence>
<accession>A0A0K1JQD5</accession>
<keyword evidence="2" id="KW-0378">Hydrolase</keyword>
<dbReference type="KEGG" id="lmoi:VV02_10050"/>
<dbReference type="SUPFAM" id="SSF53933">
    <property type="entry name" value="Microbial ribonucleases"/>
    <property type="match status" value="1"/>
</dbReference>
<name>A0A0K1JQD5_9MICO</name>